<organism evidence="2 3">
    <name type="scientific">Lawsonibacter faecis</name>
    <dbReference type="NCBI Taxonomy" id="2763052"/>
    <lineage>
        <taxon>Bacteria</taxon>
        <taxon>Bacillati</taxon>
        <taxon>Bacillota</taxon>
        <taxon>Clostridia</taxon>
        <taxon>Eubacteriales</taxon>
        <taxon>Oscillospiraceae</taxon>
        <taxon>Lawsonibacter</taxon>
    </lineage>
</organism>
<accession>A0A8J6JJY2</accession>
<dbReference type="Proteomes" id="UP000607645">
    <property type="component" value="Unassembled WGS sequence"/>
</dbReference>
<proteinExistence type="predicted"/>
<evidence type="ECO:0000313" key="2">
    <source>
        <dbReference type="EMBL" id="MBC5736647.1"/>
    </source>
</evidence>
<comment type="caution">
    <text evidence="2">The sequence shown here is derived from an EMBL/GenBank/DDBJ whole genome shotgun (WGS) entry which is preliminary data.</text>
</comment>
<protein>
    <submittedName>
        <fullName evidence="2">Uncharacterized protein</fullName>
    </submittedName>
</protein>
<keyword evidence="3" id="KW-1185">Reference proteome</keyword>
<sequence length="109" mass="12546">MMVDNIPPEEPEIELSGRQIEQLDAIDNAVYQTILTFLNKTEDEFPWDMHYIGEVADAIEGTLLDLGQRVHRPAIITEKGGTVHLEEYQEPVLQTPQKNKKKEKPAYER</sequence>
<evidence type="ECO:0000313" key="3">
    <source>
        <dbReference type="Proteomes" id="UP000607645"/>
    </source>
</evidence>
<name>A0A8J6JJY2_9FIRM</name>
<reference evidence="2" key="1">
    <citation type="submission" date="2020-08" db="EMBL/GenBank/DDBJ databases">
        <title>Genome public.</title>
        <authorList>
            <person name="Liu C."/>
            <person name="Sun Q."/>
        </authorList>
    </citation>
    <scope>NUCLEOTIDE SEQUENCE</scope>
    <source>
        <strain evidence="2">NSJ-52</strain>
    </source>
</reference>
<dbReference type="EMBL" id="JACOPQ010000004">
    <property type="protein sequence ID" value="MBC5736647.1"/>
    <property type="molecule type" value="Genomic_DNA"/>
</dbReference>
<dbReference type="AlphaFoldDB" id="A0A8J6JJY2"/>
<feature type="region of interest" description="Disordered" evidence="1">
    <location>
        <begin position="87"/>
        <end position="109"/>
    </location>
</feature>
<gene>
    <name evidence="2" type="ORF">H8S62_06440</name>
</gene>
<dbReference type="RefSeq" id="WP_155151667.1">
    <property type="nucleotide sequence ID" value="NZ_JACOPQ010000004.1"/>
</dbReference>
<evidence type="ECO:0000256" key="1">
    <source>
        <dbReference type="SAM" id="MobiDB-lite"/>
    </source>
</evidence>